<evidence type="ECO:0000256" key="6">
    <source>
        <dbReference type="ARBA" id="ARBA00022618"/>
    </source>
</evidence>
<keyword evidence="20" id="KW-0131">Cell cycle</keyword>
<dbReference type="CDD" id="cd23439">
    <property type="entry name" value="beta-trefoil_Ricin_GALNT10-like"/>
    <property type="match status" value="1"/>
</dbReference>
<protein>
    <recommendedName>
        <fullName evidence="5">polypeptide N-acetylgalactosaminyltransferase</fullName>
        <ecNumber evidence="5">2.4.1.41</ecNumber>
    </recommendedName>
</protein>
<evidence type="ECO:0000313" key="29">
    <source>
        <dbReference type="Proteomes" id="UP000069272"/>
    </source>
</evidence>
<evidence type="ECO:0000256" key="10">
    <source>
        <dbReference type="ARBA" id="ARBA00022723"/>
    </source>
</evidence>
<evidence type="ECO:0000256" key="14">
    <source>
        <dbReference type="ARBA" id="ARBA00023034"/>
    </source>
</evidence>
<dbReference type="SMART" id="SM00458">
    <property type="entry name" value="RICIN"/>
    <property type="match status" value="1"/>
</dbReference>
<dbReference type="VEuPathDB" id="VectorBase:AALB017454"/>
<dbReference type="PROSITE" id="PS00292">
    <property type="entry name" value="CYCLINS"/>
    <property type="match status" value="1"/>
</dbReference>
<dbReference type="Pfam" id="PF00134">
    <property type="entry name" value="Cyclin_N"/>
    <property type="match status" value="1"/>
</dbReference>
<dbReference type="GO" id="GO:0005634">
    <property type="term" value="C:nucleus"/>
    <property type="evidence" value="ECO:0007669"/>
    <property type="project" value="UniProtKB-ARBA"/>
</dbReference>
<comment type="pathway">
    <text evidence="3">Protein modification; protein glycosylation.</text>
</comment>
<accession>A0A182FBB8</accession>
<evidence type="ECO:0000256" key="24">
    <source>
        <dbReference type="SAM" id="MobiDB-lite"/>
    </source>
</evidence>
<sequence>MASFRVHEDLEKENRGVGPMAAKKAGGTVFGAVGKNQLQPQRTMLNVLNTNIPHADKAIKDAKNLRATGGAALMPKVGKADENACIPRAGLPAKAVQKTTSNVAEAFKGFQVYDESKENLVTAACLPQKEETLHEKREPLQEIKNVQLLETPMSVGDSYSPMSVDKSAMIVVDEGHIPKNDRERFYEVEEYQEDILLYLKEAERRNRPKPNYMMKQTDINHSMRTILVDWLVEVSEEYKLHGETLALAVSYIDRFLSFMSVVRAKLQLVGTAAMFIAAKYEEIFPPDVSEFVYITDDTYTKNQVLRMEQLILKVLSFDLTVPTSLVFTNLYCVMNDVPDKVKYLTMYLCELSMLEADPYLTYVPSKIAAGALALARRILDLPMWSKMLENNTGYKLSSLKDIILDLNKTHTLAATMAQQAIQEKYKSIKFKDVASLPVTKLTEEAFDSICETLTRAATSSSQQAQPQQLITTSTSDQESGRVATASRMRRNLRVLLKYALVSSAVLLFITLLLRSIGGNEDSPSNFLFAAESLVKQPHEQQEQKPQHAKEGSFFNEPPKNVQRKLIDWHNYEQIHQEAKRTGIGEQGKAGRLSEKEAEMKDKLFKKNGFNAVLSDLISLNRSLPDIRHRGCRKKKYLSELPTVSVVVPFYNEHWSTLLRTASSVLLRSPPELITEVILVDDCSTKDFLKDQLDQYVAENMPKVKIVRLPERSGLITARLAGAKVATADVLIFLDSHTEANVNWLPPLLDPIAADYRTCVCPFIDVIDWDTFEYRAQDEGARGAFDWKFFYKRLPLLPKDLANPTEPFESPVMAGGLFAISAKFFWEIGGYDEGLDIWGGEQYELSFKIWQCGGKMYDAPCSRVGHIYRGYAPFGNPRKKDFLTRNYKRVAEVWMDEYKEYLYMRDRKKYDSTDVGDISKQLAIREKLQCKPFKWFMTHVAFDLMEKYPPIEPPDFANGAIQSVARPALCVDTLNHGEKQTIGLYSCAEDKRQPQPNQFFQLSWHRDLRIKFGELCWDVSESVPNAKILLYHCHGGQGNQLWRYDPDSQMLKQGKNNRCLDMDPSLGDGRQVFVNPCNLTNPHQRWRWGFVNETSIGQWETYGAKMID</sequence>
<dbReference type="PROSITE" id="PS50231">
    <property type="entry name" value="RICIN_B_LECTIN"/>
    <property type="match status" value="1"/>
</dbReference>
<evidence type="ECO:0000256" key="16">
    <source>
        <dbReference type="ARBA" id="ARBA00023136"/>
    </source>
</evidence>
<comment type="similarity">
    <text evidence="23">Belongs to the cyclin family.</text>
</comment>
<dbReference type="GO" id="GO:0046872">
    <property type="term" value="F:metal ion binding"/>
    <property type="evidence" value="ECO:0007669"/>
    <property type="project" value="UniProtKB-KW"/>
</dbReference>
<evidence type="ECO:0000256" key="23">
    <source>
        <dbReference type="RuleBase" id="RU000383"/>
    </source>
</evidence>
<reference evidence="28 29" key="1">
    <citation type="journal article" date="2017" name="G3 (Bethesda)">
        <title>The Physical Genome Mapping of Anopheles albimanus Corrected Scaffold Misassemblies and Identified Interarm Rearrangements in Genus Anopheles.</title>
        <authorList>
            <person name="Artemov G.N."/>
            <person name="Peery A.N."/>
            <person name="Jiang X."/>
            <person name="Tu Z."/>
            <person name="Stegniy V.N."/>
            <person name="Sharakhova M.V."/>
            <person name="Sharakhov I.V."/>
        </authorList>
    </citation>
    <scope>NUCLEOTIDE SEQUENCE [LARGE SCALE GENOMIC DNA]</scope>
    <source>
        <strain evidence="28 29">ALBI9_A</strain>
    </source>
</reference>
<dbReference type="CDD" id="cd20504">
    <property type="entry name" value="CYCLIN_CCNA_rpt1"/>
    <property type="match status" value="1"/>
</dbReference>
<evidence type="ECO:0000256" key="22">
    <source>
        <dbReference type="ARBA" id="ARBA00052209"/>
    </source>
</evidence>
<evidence type="ECO:0000256" key="11">
    <source>
        <dbReference type="ARBA" id="ARBA00022734"/>
    </source>
</evidence>
<feature type="domain" description="Cyclin-like" evidence="25">
    <location>
        <begin position="229"/>
        <end position="313"/>
    </location>
</feature>
<dbReference type="VEuPathDB" id="VectorBase:AALB017455"/>
<dbReference type="GO" id="GO:0004653">
    <property type="term" value="F:polypeptide N-acetylgalactosaminyltransferase activity"/>
    <property type="evidence" value="ECO:0007669"/>
    <property type="project" value="UniProtKB-EC"/>
</dbReference>
<dbReference type="Pfam" id="PF00535">
    <property type="entry name" value="Glycos_transf_2"/>
    <property type="match status" value="1"/>
</dbReference>
<feature type="compositionally biased region" description="Basic and acidic residues" evidence="24">
    <location>
        <begin position="536"/>
        <end position="550"/>
    </location>
</feature>
<dbReference type="SUPFAM" id="SSF53448">
    <property type="entry name" value="Nucleotide-diphospho-sugar transferases"/>
    <property type="match status" value="1"/>
</dbReference>
<evidence type="ECO:0000256" key="2">
    <source>
        <dbReference type="ARBA" id="ARBA00004323"/>
    </source>
</evidence>
<dbReference type="GO" id="GO:0000139">
    <property type="term" value="C:Golgi membrane"/>
    <property type="evidence" value="ECO:0007669"/>
    <property type="project" value="UniProtKB-SubCell"/>
</dbReference>
<feature type="domain" description="Cyclin C-terminal" evidence="27">
    <location>
        <begin position="322"/>
        <end position="439"/>
    </location>
</feature>
<dbReference type="Gene3D" id="2.80.10.50">
    <property type="match status" value="1"/>
</dbReference>
<dbReference type="GO" id="GO:0000278">
    <property type="term" value="P:mitotic cell cycle"/>
    <property type="evidence" value="ECO:0007669"/>
    <property type="project" value="UniProtKB-ARBA"/>
</dbReference>
<keyword evidence="8" id="KW-0808">Transferase</keyword>
<dbReference type="InterPro" id="IPR004367">
    <property type="entry name" value="Cyclin_C-dom"/>
</dbReference>
<dbReference type="PANTHER" id="PTHR11675:SF134">
    <property type="entry name" value="N-ACETYLGALACTOSAMINYLTRANSFERASE 4-RELATED"/>
    <property type="match status" value="1"/>
</dbReference>
<dbReference type="Gene3D" id="3.90.550.10">
    <property type="entry name" value="Spore Coat Polysaccharide Biosynthesis Protein SpsA, Chain A"/>
    <property type="match status" value="1"/>
</dbReference>
<keyword evidence="14" id="KW-0333">Golgi apparatus</keyword>
<dbReference type="InterPro" id="IPR013763">
    <property type="entry name" value="Cyclin-like_dom"/>
</dbReference>
<comment type="cofactor">
    <cofactor evidence="1">
        <name>Mn(2+)</name>
        <dbReference type="ChEBI" id="CHEBI:29035"/>
    </cofactor>
</comment>
<keyword evidence="19" id="KW-0464">Manganese</keyword>
<evidence type="ECO:0000256" key="15">
    <source>
        <dbReference type="ARBA" id="ARBA00023127"/>
    </source>
</evidence>
<comment type="catalytic activity">
    <reaction evidence="22">
        <text>L-seryl-[protein] + UDP-N-acetyl-alpha-D-galactosamine = a 3-O-[N-acetyl-alpha-D-galactosaminyl]-L-seryl-[protein] + UDP + H(+)</text>
        <dbReference type="Rhea" id="RHEA:23956"/>
        <dbReference type="Rhea" id="RHEA-COMP:9863"/>
        <dbReference type="Rhea" id="RHEA-COMP:12788"/>
        <dbReference type="ChEBI" id="CHEBI:15378"/>
        <dbReference type="ChEBI" id="CHEBI:29999"/>
        <dbReference type="ChEBI" id="CHEBI:53604"/>
        <dbReference type="ChEBI" id="CHEBI:58223"/>
        <dbReference type="ChEBI" id="CHEBI:67138"/>
        <dbReference type="EC" id="2.4.1.41"/>
    </reaction>
</comment>
<dbReference type="Pfam" id="PF00652">
    <property type="entry name" value="Ricin_B_lectin"/>
    <property type="match status" value="1"/>
</dbReference>
<evidence type="ECO:0000256" key="19">
    <source>
        <dbReference type="ARBA" id="ARBA00023211"/>
    </source>
</evidence>
<dbReference type="SMART" id="SM01332">
    <property type="entry name" value="Cyclin_C"/>
    <property type="match status" value="1"/>
</dbReference>
<feature type="region of interest" description="Disordered" evidence="24">
    <location>
        <begin position="1"/>
        <end position="21"/>
    </location>
</feature>
<feature type="region of interest" description="Disordered" evidence="24">
    <location>
        <begin position="460"/>
        <end position="482"/>
    </location>
</feature>
<dbReference type="AlphaFoldDB" id="A0A182FBB8"/>
<dbReference type="VEuPathDB" id="VectorBase:AALB20_032861"/>
<evidence type="ECO:0000256" key="20">
    <source>
        <dbReference type="ARBA" id="ARBA00023306"/>
    </source>
</evidence>
<evidence type="ECO:0000313" key="28">
    <source>
        <dbReference type="EnsemblMetazoa" id="AALB003801-PA"/>
    </source>
</evidence>
<evidence type="ECO:0000256" key="12">
    <source>
        <dbReference type="ARBA" id="ARBA00022968"/>
    </source>
</evidence>
<keyword evidence="15 23" id="KW-0195">Cyclin</keyword>
<dbReference type="InterPro" id="IPR048258">
    <property type="entry name" value="Cyclins_cyclin-box"/>
</dbReference>
<dbReference type="EnsemblMetazoa" id="AALB003801-RA">
    <property type="protein sequence ID" value="AALB003801-PA"/>
    <property type="gene ID" value="AALB003801"/>
</dbReference>
<dbReference type="InterPro" id="IPR035992">
    <property type="entry name" value="Ricin_B-like_lectins"/>
</dbReference>
<dbReference type="Gene3D" id="1.10.472.10">
    <property type="entry name" value="Cyclin-like"/>
    <property type="match status" value="2"/>
</dbReference>
<dbReference type="SMART" id="SM00385">
    <property type="entry name" value="CYCLIN"/>
    <property type="match status" value="2"/>
</dbReference>
<dbReference type="Proteomes" id="UP000069272">
    <property type="component" value="Chromosome 3R"/>
</dbReference>
<dbReference type="SUPFAM" id="SSF47954">
    <property type="entry name" value="Cyclin-like"/>
    <property type="match status" value="2"/>
</dbReference>
<dbReference type="FunFam" id="3.90.550.10:FF:000029">
    <property type="entry name" value="Polypeptide N-acetylgalactosaminyltransferase"/>
    <property type="match status" value="1"/>
</dbReference>
<dbReference type="STRING" id="7167.A0A182FBB8"/>
<evidence type="ECO:0000256" key="4">
    <source>
        <dbReference type="ARBA" id="ARBA00005680"/>
    </source>
</evidence>
<evidence type="ECO:0000256" key="13">
    <source>
        <dbReference type="ARBA" id="ARBA00022989"/>
    </source>
</evidence>
<keyword evidence="10" id="KW-0479">Metal-binding</keyword>
<keyword evidence="12" id="KW-0735">Signal-anchor</keyword>
<dbReference type="FunFam" id="1.10.472.10:FF:000001">
    <property type="entry name" value="G2/mitotic-specific cyclin"/>
    <property type="match status" value="1"/>
</dbReference>
<organism evidence="28 29">
    <name type="scientific">Anopheles albimanus</name>
    <name type="common">New world malaria mosquito</name>
    <dbReference type="NCBI Taxonomy" id="7167"/>
    <lineage>
        <taxon>Eukaryota</taxon>
        <taxon>Metazoa</taxon>
        <taxon>Ecdysozoa</taxon>
        <taxon>Arthropoda</taxon>
        <taxon>Hexapoda</taxon>
        <taxon>Insecta</taxon>
        <taxon>Pterygota</taxon>
        <taxon>Neoptera</taxon>
        <taxon>Endopterygota</taxon>
        <taxon>Diptera</taxon>
        <taxon>Nematocera</taxon>
        <taxon>Culicoidea</taxon>
        <taxon>Culicidae</taxon>
        <taxon>Anophelinae</taxon>
        <taxon>Anopheles</taxon>
    </lineage>
</organism>
<evidence type="ECO:0000256" key="3">
    <source>
        <dbReference type="ARBA" id="ARBA00004922"/>
    </source>
</evidence>
<feature type="domain" description="Ricin B lectin" evidence="26">
    <location>
        <begin position="957"/>
        <end position="1088"/>
    </location>
</feature>
<comment type="similarity">
    <text evidence="4">Belongs to the glycosyltransferase 2 family. GalNAc-T subfamily.</text>
</comment>
<keyword evidence="18" id="KW-0325">Glycoprotein</keyword>
<dbReference type="InterPro" id="IPR006671">
    <property type="entry name" value="Cyclin_N"/>
</dbReference>
<keyword evidence="9" id="KW-0812">Transmembrane</keyword>
<feature type="compositionally biased region" description="Basic and acidic residues" evidence="24">
    <location>
        <begin position="1"/>
        <end position="15"/>
    </location>
</feature>
<dbReference type="SUPFAM" id="SSF50370">
    <property type="entry name" value="Ricin B-like lectins"/>
    <property type="match status" value="1"/>
</dbReference>
<dbReference type="InterPro" id="IPR029044">
    <property type="entry name" value="Nucleotide-diphossugar_trans"/>
</dbReference>
<dbReference type="InterPro" id="IPR045885">
    <property type="entry name" value="GalNAc-T"/>
</dbReference>
<feature type="region of interest" description="Disordered" evidence="24">
    <location>
        <begin position="536"/>
        <end position="557"/>
    </location>
</feature>
<dbReference type="GO" id="GO:0030246">
    <property type="term" value="F:carbohydrate binding"/>
    <property type="evidence" value="ECO:0007669"/>
    <property type="project" value="UniProtKB-KW"/>
</dbReference>
<dbReference type="Pfam" id="PF02984">
    <property type="entry name" value="Cyclin_C"/>
    <property type="match status" value="1"/>
</dbReference>
<feature type="compositionally biased region" description="Low complexity" evidence="24">
    <location>
        <begin position="460"/>
        <end position="473"/>
    </location>
</feature>
<keyword evidence="13" id="KW-1133">Transmembrane helix</keyword>
<evidence type="ECO:0000256" key="21">
    <source>
        <dbReference type="ARBA" id="ARBA00050905"/>
    </source>
</evidence>
<keyword evidence="7" id="KW-0328">Glycosyltransferase</keyword>
<keyword evidence="11" id="KW-0430">Lectin</keyword>
<comment type="subcellular location">
    <subcellularLocation>
        <location evidence="2">Golgi apparatus membrane</location>
        <topology evidence="2">Single-pass type II membrane protein</topology>
    </subcellularLocation>
</comment>
<evidence type="ECO:0000256" key="7">
    <source>
        <dbReference type="ARBA" id="ARBA00022676"/>
    </source>
</evidence>
<keyword evidence="6" id="KW-0132">Cell division</keyword>
<dbReference type="InterPro" id="IPR001173">
    <property type="entry name" value="Glyco_trans_2-like"/>
</dbReference>
<evidence type="ECO:0000256" key="17">
    <source>
        <dbReference type="ARBA" id="ARBA00023157"/>
    </source>
</evidence>
<dbReference type="GO" id="GO:0051301">
    <property type="term" value="P:cell division"/>
    <property type="evidence" value="ECO:0007669"/>
    <property type="project" value="UniProtKB-KW"/>
</dbReference>
<dbReference type="VEuPathDB" id="VectorBase:AALB20_038772"/>
<keyword evidence="16" id="KW-0472">Membrane</keyword>
<feature type="domain" description="Cyclin-like" evidence="25">
    <location>
        <begin position="326"/>
        <end position="408"/>
    </location>
</feature>
<evidence type="ECO:0000256" key="5">
    <source>
        <dbReference type="ARBA" id="ARBA00012644"/>
    </source>
</evidence>
<dbReference type="FunFam" id="2.80.10.50:FF:000011">
    <property type="entry name" value="Polypeptide N-acetylgalactosaminyltransferase"/>
    <property type="match status" value="1"/>
</dbReference>
<evidence type="ECO:0000256" key="9">
    <source>
        <dbReference type="ARBA" id="ARBA00022692"/>
    </source>
</evidence>
<evidence type="ECO:0000256" key="18">
    <source>
        <dbReference type="ARBA" id="ARBA00023180"/>
    </source>
</evidence>
<evidence type="ECO:0000259" key="26">
    <source>
        <dbReference type="SMART" id="SM00458"/>
    </source>
</evidence>
<evidence type="ECO:0000259" key="27">
    <source>
        <dbReference type="SMART" id="SM01332"/>
    </source>
</evidence>
<reference evidence="28" key="2">
    <citation type="submission" date="2022-08" db="UniProtKB">
        <authorList>
            <consortium name="EnsemblMetazoa"/>
        </authorList>
    </citation>
    <scope>IDENTIFICATION</scope>
    <source>
        <strain evidence="28">STECLA/ALBI9_A</strain>
    </source>
</reference>
<evidence type="ECO:0000256" key="1">
    <source>
        <dbReference type="ARBA" id="ARBA00001936"/>
    </source>
</evidence>
<dbReference type="InterPro" id="IPR000772">
    <property type="entry name" value="Ricin_B_lectin"/>
</dbReference>
<comment type="catalytic activity">
    <reaction evidence="21">
        <text>L-threonyl-[protein] + UDP-N-acetyl-alpha-D-galactosamine = a 3-O-[N-acetyl-alpha-D-galactosaminyl]-L-threonyl-[protein] + UDP + H(+)</text>
        <dbReference type="Rhea" id="RHEA:52424"/>
        <dbReference type="Rhea" id="RHEA-COMP:11060"/>
        <dbReference type="Rhea" id="RHEA-COMP:11689"/>
        <dbReference type="ChEBI" id="CHEBI:15378"/>
        <dbReference type="ChEBI" id="CHEBI:30013"/>
        <dbReference type="ChEBI" id="CHEBI:58223"/>
        <dbReference type="ChEBI" id="CHEBI:67138"/>
        <dbReference type="ChEBI" id="CHEBI:87075"/>
        <dbReference type="EC" id="2.4.1.41"/>
    </reaction>
</comment>
<evidence type="ECO:0000256" key="8">
    <source>
        <dbReference type="ARBA" id="ARBA00022679"/>
    </source>
</evidence>
<dbReference type="PANTHER" id="PTHR11675">
    <property type="entry name" value="N-ACETYLGALACTOSAMINYLTRANSFERASE"/>
    <property type="match status" value="1"/>
</dbReference>
<dbReference type="GO" id="GO:0006493">
    <property type="term" value="P:protein O-linked glycosylation"/>
    <property type="evidence" value="ECO:0007669"/>
    <property type="project" value="TreeGrafter"/>
</dbReference>
<keyword evidence="29" id="KW-1185">Reference proteome</keyword>
<dbReference type="CDD" id="cd02510">
    <property type="entry name" value="pp-GalNAc-T"/>
    <property type="match status" value="1"/>
</dbReference>
<dbReference type="InterPro" id="IPR036915">
    <property type="entry name" value="Cyclin-like_sf"/>
</dbReference>
<dbReference type="EC" id="2.4.1.41" evidence="5"/>
<proteinExistence type="inferred from homology"/>
<name>A0A182FBB8_ANOAL</name>
<evidence type="ECO:0000259" key="25">
    <source>
        <dbReference type="SMART" id="SM00385"/>
    </source>
</evidence>
<keyword evidence="17" id="KW-1015">Disulfide bond</keyword>